<dbReference type="PROSITE" id="PS00893">
    <property type="entry name" value="NUDIX_BOX"/>
    <property type="match status" value="1"/>
</dbReference>
<dbReference type="SUPFAM" id="SSF55811">
    <property type="entry name" value="Nudix"/>
    <property type="match status" value="1"/>
</dbReference>
<keyword evidence="2" id="KW-0378">Hydrolase</keyword>
<gene>
    <name evidence="4" type="ORF">CO174_00340</name>
</gene>
<dbReference type="Gene3D" id="3.90.79.10">
    <property type="entry name" value="Nucleoside Triphosphate Pyrophosphohydrolase"/>
    <property type="match status" value="1"/>
</dbReference>
<dbReference type="InterPro" id="IPR000086">
    <property type="entry name" value="NUDIX_hydrolase_dom"/>
</dbReference>
<protein>
    <recommendedName>
        <fullName evidence="3">Nudix hydrolase domain-containing protein</fullName>
    </recommendedName>
</protein>
<accession>A0A2M7XER6</accession>
<evidence type="ECO:0000256" key="1">
    <source>
        <dbReference type="ARBA" id="ARBA00001946"/>
    </source>
</evidence>
<dbReference type="InterPro" id="IPR020084">
    <property type="entry name" value="NUDIX_hydrolase_CS"/>
</dbReference>
<comment type="caution">
    <text evidence="4">The sequence shown here is derived from an EMBL/GenBank/DDBJ whole genome shotgun (WGS) entry which is preliminary data.</text>
</comment>
<dbReference type="AlphaFoldDB" id="A0A2M7XER6"/>
<evidence type="ECO:0000313" key="5">
    <source>
        <dbReference type="Proteomes" id="UP000229385"/>
    </source>
</evidence>
<proteinExistence type="predicted"/>
<dbReference type="EMBL" id="PFWU01000003">
    <property type="protein sequence ID" value="PJA46354.1"/>
    <property type="molecule type" value="Genomic_DNA"/>
</dbReference>
<comment type="cofactor">
    <cofactor evidence="1">
        <name>Mg(2+)</name>
        <dbReference type="ChEBI" id="CHEBI:18420"/>
    </cofactor>
</comment>
<name>A0A2M7XER6_9BACT</name>
<evidence type="ECO:0000256" key="2">
    <source>
        <dbReference type="ARBA" id="ARBA00022801"/>
    </source>
</evidence>
<feature type="domain" description="Nudix hydrolase" evidence="3">
    <location>
        <begin position="38"/>
        <end position="164"/>
    </location>
</feature>
<evidence type="ECO:0000259" key="3">
    <source>
        <dbReference type="PROSITE" id="PS51462"/>
    </source>
</evidence>
<dbReference type="PANTHER" id="PTHR43046:SF14">
    <property type="entry name" value="MUTT_NUDIX FAMILY PROTEIN"/>
    <property type="match status" value="1"/>
</dbReference>
<dbReference type="Pfam" id="PF00293">
    <property type="entry name" value="NUDIX"/>
    <property type="match status" value="1"/>
</dbReference>
<sequence length="185" mass="21775">MGKIPDEAQKVFEGVLFDVYQWEQEMFDGSVETFEMLKRQDTAEVLVIKDRNILLQEQEQPSKPPFLSFPGGRIEKGEDPLDGAKREVLEETGYESDEWELFHEVQPTPKLKWSIFVYIARDVTWKQEMQLDAGERIELRWVTLDELLDLVDSGELNRIEQDLRMQLIRAKYHGPSREALEKKLF</sequence>
<evidence type="ECO:0000313" key="4">
    <source>
        <dbReference type="EMBL" id="PJA46354.1"/>
    </source>
</evidence>
<dbReference type="InterPro" id="IPR015797">
    <property type="entry name" value="NUDIX_hydrolase-like_dom_sf"/>
</dbReference>
<dbReference type="Proteomes" id="UP000229385">
    <property type="component" value="Unassembled WGS sequence"/>
</dbReference>
<organism evidence="4 5">
    <name type="scientific">Candidatus Uhrbacteria bacterium CG_4_9_14_3_um_filter_50_9</name>
    <dbReference type="NCBI Taxonomy" id="1975035"/>
    <lineage>
        <taxon>Bacteria</taxon>
        <taxon>Candidatus Uhriibacteriota</taxon>
    </lineage>
</organism>
<dbReference type="CDD" id="cd03424">
    <property type="entry name" value="NUDIX_ADPRase_Nudt5_UGPPase_Nudt14"/>
    <property type="match status" value="1"/>
</dbReference>
<dbReference type="GO" id="GO:0016787">
    <property type="term" value="F:hydrolase activity"/>
    <property type="evidence" value="ECO:0007669"/>
    <property type="project" value="UniProtKB-KW"/>
</dbReference>
<reference evidence="5" key="1">
    <citation type="submission" date="2017-09" db="EMBL/GenBank/DDBJ databases">
        <title>Depth-based differentiation of microbial function through sediment-hosted aquifers and enrichment of novel symbionts in the deep terrestrial subsurface.</title>
        <authorList>
            <person name="Probst A.J."/>
            <person name="Ladd B."/>
            <person name="Jarett J.K."/>
            <person name="Geller-Mcgrath D.E."/>
            <person name="Sieber C.M.K."/>
            <person name="Emerson J.B."/>
            <person name="Anantharaman K."/>
            <person name="Thomas B.C."/>
            <person name="Malmstrom R."/>
            <person name="Stieglmeier M."/>
            <person name="Klingl A."/>
            <person name="Woyke T."/>
            <person name="Ryan C.M."/>
            <person name="Banfield J.F."/>
        </authorList>
    </citation>
    <scope>NUCLEOTIDE SEQUENCE [LARGE SCALE GENOMIC DNA]</scope>
</reference>
<dbReference type="PANTHER" id="PTHR43046">
    <property type="entry name" value="GDP-MANNOSE MANNOSYL HYDROLASE"/>
    <property type="match status" value="1"/>
</dbReference>
<dbReference type="PROSITE" id="PS51462">
    <property type="entry name" value="NUDIX"/>
    <property type="match status" value="1"/>
</dbReference>